<dbReference type="FunFam" id="3.40.50.10490:FF:000002">
    <property type="entry name" value="Glutamine--fructose-6-phosphate aminotransferase [isomerizing]"/>
    <property type="match status" value="1"/>
</dbReference>
<dbReference type="SUPFAM" id="SSF56235">
    <property type="entry name" value="N-terminal nucleophile aminohydrolases (Ntn hydrolases)"/>
    <property type="match status" value="1"/>
</dbReference>
<keyword evidence="8" id="KW-0677">Repeat</keyword>
<dbReference type="SUPFAM" id="SSF53697">
    <property type="entry name" value="SIS domain"/>
    <property type="match status" value="1"/>
</dbReference>
<evidence type="ECO:0000259" key="12">
    <source>
        <dbReference type="PROSITE" id="PS51464"/>
    </source>
</evidence>
<comment type="catalytic activity">
    <reaction evidence="1 10">
        <text>D-fructose 6-phosphate + L-glutamine = D-glucosamine 6-phosphate + L-glutamate</text>
        <dbReference type="Rhea" id="RHEA:13237"/>
        <dbReference type="ChEBI" id="CHEBI:29985"/>
        <dbReference type="ChEBI" id="CHEBI:58359"/>
        <dbReference type="ChEBI" id="CHEBI:58725"/>
        <dbReference type="ChEBI" id="CHEBI:61527"/>
        <dbReference type="EC" id="2.6.1.16"/>
    </reaction>
</comment>
<dbReference type="GO" id="GO:0005829">
    <property type="term" value="C:cytosol"/>
    <property type="evidence" value="ECO:0007669"/>
    <property type="project" value="TreeGrafter"/>
</dbReference>
<dbReference type="NCBIfam" id="NF001484">
    <property type="entry name" value="PRK00331.1"/>
    <property type="match status" value="1"/>
</dbReference>
<keyword evidence="9" id="KW-0315">Glutamine amidotransferase</keyword>
<evidence type="ECO:0000256" key="7">
    <source>
        <dbReference type="ARBA" id="ARBA00022679"/>
    </source>
</evidence>
<dbReference type="InterPro" id="IPR047084">
    <property type="entry name" value="GFAT_N"/>
</dbReference>
<dbReference type="Pfam" id="PF01380">
    <property type="entry name" value="SIS"/>
    <property type="match status" value="2"/>
</dbReference>
<dbReference type="PANTHER" id="PTHR10937">
    <property type="entry name" value="GLUCOSAMINE--FRUCTOSE-6-PHOSPHATE AMINOTRANSFERASE, ISOMERIZING"/>
    <property type="match status" value="1"/>
</dbReference>
<dbReference type="Gene3D" id="3.40.50.10490">
    <property type="entry name" value="Glucose-6-phosphate isomerase like protein, domain 1"/>
    <property type="match status" value="2"/>
</dbReference>
<proteinExistence type="inferred from homology"/>
<feature type="domain" description="SIS" evidence="12">
    <location>
        <begin position="463"/>
        <end position="604"/>
    </location>
</feature>
<comment type="subcellular location">
    <subcellularLocation>
        <location evidence="2 10">Cytoplasm</location>
    </subcellularLocation>
</comment>
<dbReference type="RefSeq" id="WP_090250677.1">
    <property type="nucleotide sequence ID" value="NZ_FPAS01000004.1"/>
</dbReference>
<evidence type="ECO:0000256" key="10">
    <source>
        <dbReference type="HAMAP-Rule" id="MF_00164"/>
    </source>
</evidence>
<name>A0A1I7B343_9FLAO</name>
<dbReference type="PROSITE" id="PS51278">
    <property type="entry name" value="GATASE_TYPE_2"/>
    <property type="match status" value="1"/>
</dbReference>
<dbReference type="GO" id="GO:0006487">
    <property type="term" value="P:protein N-linked glycosylation"/>
    <property type="evidence" value="ECO:0007669"/>
    <property type="project" value="TreeGrafter"/>
</dbReference>
<feature type="initiator methionine" description="Removed" evidence="10">
    <location>
        <position position="1"/>
    </location>
</feature>
<dbReference type="InterPro" id="IPR001347">
    <property type="entry name" value="SIS_dom"/>
</dbReference>
<dbReference type="PROSITE" id="PS51464">
    <property type="entry name" value="SIS"/>
    <property type="match status" value="2"/>
</dbReference>
<dbReference type="HAMAP" id="MF_00164">
    <property type="entry name" value="GlmS"/>
    <property type="match status" value="1"/>
</dbReference>
<dbReference type="AlphaFoldDB" id="A0A1I7B343"/>
<dbReference type="EC" id="2.6.1.16" evidence="3 10"/>
<dbReference type="GO" id="GO:0006047">
    <property type="term" value="P:UDP-N-acetylglucosamine metabolic process"/>
    <property type="evidence" value="ECO:0007669"/>
    <property type="project" value="TreeGrafter"/>
</dbReference>
<evidence type="ECO:0000256" key="8">
    <source>
        <dbReference type="ARBA" id="ARBA00022737"/>
    </source>
</evidence>
<dbReference type="Gene3D" id="3.60.20.10">
    <property type="entry name" value="Glutamine Phosphoribosylpyrophosphate, subunit 1, domain 1"/>
    <property type="match status" value="1"/>
</dbReference>
<dbReference type="GO" id="GO:0004360">
    <property type="term" value="F:glutamine-fructose-6-phosphate transaminase (isomerizing) activity"/>
    <property type="evidence" value="ECO:0007669"/>
    <property type="project" value="UniProtKB-UniRule"/>
</dbReference>
<gene>
    <name evidence="10" type="primary">glmS</name>
    <name evidence="13" type="ORF">SAMN05216474_2507</name>
</gene>
<evidence type="ECO:0000256" key="5">
    <source>
        <dbReference type="ARBA" id="ARBA00022490"/>
    </source>
</evidence>
<dbReference type="NCBIfam" id="TIGR01135">
    <property type="entry name" value="glmS"/>
    <property type="match status" value="1"/>
</dbReference>
<reference evidence="13 14" key="1">
    <citation type="submission" date="2016-10" db="EMBL/GenBank/DDBJ databases">
        <authorList>
            <person name="de Groot N.N."/>
        </authorList>
    </citation>
    <scope>NUCLEOTIDE SEQUENCE [LARGE SCALE GENOMIC DNA]</scope>
    <source>
        <strain evidence="13 14">CGMCC 1.7005</strain>
    </source>
</reference>
<dbReference type="InterPro" id="IPR005855">
    <property type="entry name" value="GFAT"/>
</dbReference>
<dbReference type="FunFam" id="3.60.20.10:FF:000006">
    <property type="entry name" value="Glutamine--fructose-6-phosphate aminotransferase [isomerizing]"/>
    <property type="match status" value="1"/>
</dbReference>
<evidence type="ECO:0000256" key="2">
    <source>
        <dbReference type="ARBA" id="ARBA00004496"/>
    </source>
</evidence>
<feature type="active site" description="For Fru-6P isomerization activity" evidence="10">
    <location>
        <position position="609"/>
    </location>
</feature>
<evidence type="ECO:0000256" key="9">
    <source>
        <dbReference type="ARBA" id="ARBA00022962"/>
    </source>
</evidence>
<dbReference type="EMBL" id="FPAS01000004">
    <property type="protein sequence ID" value="SFT81623.1"/>
    <property type="molecule type" value="Genomic_DNA"/>
</dbReference>
<sequence length="614" mass="67533">MCGIVAYIGAKEAYPIVVKGLKRLEYRGYDSAGVALFNNGEINLYKKQGKVSNLEEFAEGRDKSGHIGIGHTRWATHGEPNDVNAHPHLSGDGQIALIHNGIIENYESLKTELESRGHVFKSETDTEVLVHLIEEIQKNQSLSLPEAVRVTLTYVVGAYAIVVMDKNNPRQLIAARKSSPLVIGIGKEDDYYLASDATPIVEYTKNVVYMDDEEIAILDLDSGMKLVDIANQEKTPYIQELELHLEELEKGGYEHFMLKEIHEQPRSIQDCFRGRLNAKDGWVQLGGIKDHIEKIGKAKRIIFVACGTSWHAALVGEYLFEDLARIPVEVEYASEFRYRNPIIGEDDIVIAISQSGETADTLAALDIAKKKGATTLGICNVVGSSISRVTDAGSYTHAGPEIGVASTKAFTAQVTVLTLMALSIAKERATMSESQFRTILTELEQIPNKVSKVLEQNDLIEHISDVYQNANNALYLGRGSSFPVALEGALKLKEISYIHAEGYPAAEMKHGPIALIDEEMPVFVIATQGTSYEKVVSNIQEVKARKGKIIAIVTEGDTQVKAMADHVIEIPDTDENLVPLLATIPLQLLSYHVAVMRGCNVDQPRNLAKSVTVE</sequence>
<keyword evidence="6 10" id="KW-0032">Aminotransferase</keyword>
<evidence type="ECO:0000313" key="14">
    <source>
        <dbReference type="Proteomes" id="UP000236454"/>
    </source>
</evidence>
<evidence type="ECO:0000256" key="6">
    <source>
        <dbReference type="ARBA" id="ARBA00022576"/>
    </source>
</evidence>
<dbReference type="InterPro" id="IPR035490">
    <property type="entry name" value="GlmS/FrlB_SIS"/>
</dbReference>
<evidence type="ECO:0000256" key="1">
    <source>
        <dbReference type="ARBA" id="ARBA00001031"/>
    </source>
</evidence>
<evidence type="ECO:0000256" key="4">
    <source>
        <dbReference type="ARBA" id="ARBA00016090"/>
    </source>
</evidence>
<accession>A0A1I7B343</accession>
<evidence type="ECO:0000256" key="3">
    <source>
        <dbReference type="ARBA" id="ARBA00012916"/>
    </source>
</evidence>
<comment type="subunit">
    <text evidence="10">Homodimer.</text>
</comment>
<keyword evidence="14" id="KW-1185">Reference proteome</keyword>
<protein>
    <recommendedName>
        <fullName evidence="4 10">Glutamine--fructose-6-phosphate aminotransferase [isomerizing]</fullName>
        <ecNumber evidence="3 10">2.6.1.16</ecNumber>
    </recommendedName>
    <alternativeName>
        <fullName evidence="10">D-fructose-6-phosphate amidotransferase</fullName>
    </alternativeName>
    <alternativeName>
        <fullName evidence="10">GFAT</fullName>
    </alternativeName>
    <alternativeName>
        <fullName evidence="10">Glucosamine-6-phosphate synthase</fullName>
    </alternativeName>
    <alternativeName>
        <fullName evidence="10">Hexosephosphate aminotransferase</fullName>
    </alternativeName>
    <alternativeName>
        <fullName evidence="10">L-glutamine--D-fructose-6-phosphate amidotransferase</fullName>
    </alternativeName>
</protein>
<dbReference type="GO" id="GO:0097367">
    <property type="term" value="F:carbohydrate derivative binding"/>
    <property type="evidence" value="ECO:0007669"/>
    <property type="project" value="InterPro"/>
</dbReference>
<dbReference type="InterPro" id="IPR029055">
    <property type="entry name" value="Ntn_hydrolases_N"/>
</dbReference>
<dbReference type="PANTHER" id="PTHR10937:SF0">
    <property type="entry name" value="GLUTAMINE--FRUCTOSE-6-PHOSPHATE TRANSAMINASE (ISOMERIZING)"/>
    <property type="match status" value="1"/>
</dbReference>
<dbReference type="CDD" id="cd05009">
    <property type="entry name" value="SIS_GlmS_GlmD_2"/>
    <property type="match status" value="1"/>
</dbReference>
<dbReference type="InterPro" id="IPR035466">
    <property type="entry name" value="GlmS/AgaS_SIS"/>
</dbReference>
<dbReference type="GO" id="GO:0046349">
    <property type="term" value="P:amino sugar biosynthetic process"/>
    <property type="evidence" value="ECO:0007669"/>
    <property type="project" value="UniProtKB-ARBA"/>
</dbReference>
<evidence type="ECO:0000259" key="11">
    <source>
        <dbReference type="PROSITE" id="PS51278"/>
    </source>
</evidence>
<dbReference type="Proteomes" id="UP000236454">
    <property type="component" value="Unassembled WGS sequence"/>
</dbReference>
<dbReference type="Pfam" id="PF13522">
    <property type="entry name" value="GATase_6"/>
    <property type="match status" value="1"/>
</dbReference>
<organism evidence="13 14">
    <name type="scientific">Lishizhenia tianjinensis</name>
    <dbReference type="NCBI Taxonomy" id="477690"/>
    <lineage>
        <taxon>Bacteria</taxon>
        <taxon>Pseudomonadati</taxon>
        <taxon>Bacteroidota</taxon>
        <taxon>Flavobacteriia</taxon>
        <taxon>Flavobacteriales</taxon>
        <taxon>Crocinitomicaceae</taxon>
        <taxon>Lishizhenia</taxon>
    </lineage>
</organism>
<dbReference type="OrthoDB" id="106547at2"/>
<dbReference type="InterPro" id="IPR046348">
    <property type="entry name" value="SIS_dom_sf"/>
</dbReference>
<feature type="domain" description="Glutamine amidotransferase type-2" evidence="11">
    <location>
        <begin position="2"/>
        <end position="221"/>
    </location>
</feature>
<dbReference type="STRING" id="477690.SAMN05216474_2507"/>
<dbReference type="GO" id="GO:0006002">
    <property type="term" value="P:fructose 6-phosphate metabolic process"/>
    <property type="evidence" value="ECO:0007669"/>
    <property type="project" value="TreeGrafter"/>
</dbReference>
<dbReference type="InterPro" id="IPR017932">
    <property type="entry name" value="GATase_2_dom"/>
</dbReference>
<evidence type="ECO:0000313" key="13">
    <source>
        <dbReference type="EMBL" id="SFT81623.1"/>
    </source>
</evidence>
<dbReference type="CDD" id="cd00714">
    <property type="entry name" value="GFAT"/>
    <property type="match status" value="1"/>
</dbReference>
<keyword evidence="7 10" id="KW-0808">Transferase</keyword>
<comment type="function">
    <text evidence="10">Catalyzes the first step in hexosamine metabolism, converting fructose-6P into glucosamine-6P using glutamine as a nitrogen source.</text>
</comment>
<feature type="domain" description="SIS" evidence="12">
    <location>
        <begin position="291"/>
        <end position="430"/>
    </location>
</feature>
<keyword evidence="5 10" id="KW-0963">Cytoplasm</keyword>
<dbReference type="FunFam" id="3.40.50.10490:FF:000001">
    <property type="entry name" value="Glutamine--fructose-6-phosphate aminotransferase [isomerizing]"/>
    <property type="match status" value="1"/>
</dbReference>
<feature type="active site" description="Nucleophile; for GATase activity" evidence="10">
    <location>
        <position position="2"/>
    </location>
</feature>
<dbReference type="CDD" id="cd05008">
    <property type="entry name" value="SIS_GlmS_GlmD_1"/>
    <property type="match status" value="1"/>
</dbReference>
<dbReference type="GO" id="GO:0005975">
    <property type="term" value="P:carbohydrate metabolic process"/>
    <property type="evidence" value="ECO:0007669"/>
    <property type="project" value="UniProtKB-UniRule"/>
</dbReference>